<organism evidence="7 8">
    <name type="scientific">Cadophora malorum</name>
    <dbReference type="NCBI Taxonomy" id="108018"/>
    <lineage>
        <taxon>Eukaryota</taxon>
        <taxon>Fungi</taxon>
        <taxon>Dikarya</taxon>
        <taxon>Ascomycota</taxon>
        <taxon>Pezizomycotina</taxon>
        <taxon>Leotiomycetes</taxon>
        <taxon>Helotiales</taxon>
        <taxon>Ploettnerulaceae</taxon>
        <taxon>Cadophora</taxon>
    </lineage>
</organism>
<dbReference type="InterPro" id="IPR020846">
    <property type="entry name" value="MFS_dom"/>
</dbReference>
<comment type="caution">
    <text evidence="7">The sequence shown here is derived from an EMBL/GenBank/DDBJ whole genome shotgun (WGS) entry which is preliminary data.</text>
</comment>
<keyword evidence="3 4" id="KW-0456">Lyase</keyword>
<dbReference type="OrthoDB" id="2832284at2759"/>
<dbReference type="Proteomes" id="UP000664132">
    <property type="component" value="Unassembled WGS sequence"/>
</dbReference>
<dbReference type="GO" id="GO:0005829">
    <property type="term" value="C:cytosol"/>
    <property type="evidence" value="ECO:0007669"/>
    <property type="project" value="TreeGrafter"/>
</dbReference>
<dbReference type="SUPFAM" id="SSF51556">
    <property type="entry name" value="Metallo-dependent hydrolases"/>
    <property type="match status" value="1"/>
</dbReference>
<comment type="similarity">
    <text evidence="4">Belongs to the metallo-dependent hydrolases superfamily.</text>
</comment>
<keyword evidence="5" id="KW-0732">Signal</keyword>
<dbReference type="GO" id="GO:0016831">
    <property type="term" value="F:carboxy-lyase activity"/>
    <property type="evidence" value="ECO:0007669"/>
    <property type="project" value="UniProtKB-KW"/>
</dbReference>
<evidence type="ECO:0000313" key="7">
    <source>
        <dbReference type="EMBL" id="KAG4411857.1"/>
    </source>
</evidence>
<dbReference type="InterPro" id="IPR036259">
    <property type="entry name" value="MFS_trans_sf"/>
</dbReference>
<dbReference type="InterPro" id="IPR032466">
    <property type="entry name" value="Metal_Hydrolase"/>
</dbReference>
<evidence type="ECO:0000256" key="3">
    <source>
        <dbReference type="ARBA" id="ARBA00023239"/>
    </source>
</evidence>
<protein>
    <recommendedName>
        <fullName evidence="6">Major facilitator superfamily (MFS) profile domain-containing protein</fullName>
    </recommendedName>
</protein>
<evidence type="ECO:0000256" key="1">
    <source>
        <dbReference type="ARBA" id="ARBA00004141"/>
    </source>
</evidence>
<reference evidence="7" key="1">
    <citation type="submission" date="2021-02" db="EMBL/GenBank/DDBJ databases">
        <title>Genome sequence Cadophora malorum strain M34.</title>
        <authorList>
            <person name="Stefanovic E."/>
            <person name="Vu D."/>
            <person name="Scully C."/>
            <person name="Dijksterhuis J."/>
            <person name="Roader J."/>
            <person name="Houbraken J."/>
        </authorList>
    </citation>
    <scope>NUCLEOTIDE SEQUENCE</scope>
    <source>
        <strain evidence="7">M34</strain>
    </source>
</reference>
<dbReference type="GO" id="GO:0016787">
    <property type="term" value="F:hydrolase activity"/>
    <property type="evidence" value="ECO:0007669"/>
    <property type="project" value="InterPro"/>
</dbReference>
<name>A0A8H7T3W1_9HELO</name>
<dbReference type="InterPro" id="IPR006680">
    <property type="entry name" value="Amidohydro-rel"/>
</dbReference>
<dbReference type="Gene3D" id="3.20.20.140">
    <property type="entry name" value="Metal-dependent hydrolases"/>
    <property type="match status" value="1"/>
</dbReference>
<feature type="chain" id="PRO_5034255131" description="Major facilitator superfamily (MFS) profile domain-containing protein" evidence="5">
    <location>
        <begin position="35"/>
        <end position="449"/>
    </location>
</feature>
<dbReference type="PROSITE" id="PS50850">
    <property type="entry name" value="MFS"/>
    <property type="match status" value="1"/>
</dbReference>
<gene>
    <name evidence="7" type="ORF">IFR04_014997</name>
</gene>
<sequence>MTATMSSLFKKMNIFLIAITLTLTLMSSSPLALAEDKRTQPAPYYSGPIIDFQTHAIKPNYANATTQHILASPAILGSASDDIVHRIIPGLADDLISPARLAALGKENVHVVSVNTFFPPLPAKALIAAATELNEWMAQRVKNQNRMIGFATIPSPPALAKQEAADGANYTQQGLAVLRHAITDLGLKGVLFASNFENVFLGDPCFRPFFALAAELKIPVLLHPAVQPVEQTFVNRKNIPAYTGYLDDQRTTLLDLIMAGTLENHPDLKLISTHLAGGVLTSLGRLRHLMGIWPEDPSYIDLAGRKRVLPNPIKYYFQKVYYDCNNADLEDLQLYSSVVGPDHLLTGTDFPWTNDTFSREVLGKVDRQLQDNPESVKVNWGTWAAVFFLAISFGPPIGLGVVTYASVIFPITNALGDASAITWATGSWGLASAVSFGLTGPLSDVFGRR</sequence>
<dbReference type="GO" id="GO:0022857">
    <property type="term" value="F:transmembrane transporter activity"/>
    <property type="evidence" value="ECO:0007669"/>
    <property type="project" value="InterPro"/>
</dbReference>
<dbReference type="PANTHER" id="PTHR21240:SF30">
    <property type="entry name" value="AMIDOHYDROLASE-RELATED DOMAIN-CONTAINING PROTEIN-RELATED"/>
    <property type="match status" value="1"/>
</dbReference>
<comment type="subcellular location">
    <subcellularLocation>
        <location evidence="1">Membrane</location>
        <topology evidence="1">Multi-pass membrane protein</topology>
    </subcellularLocation>
</comment>
<dbReference type="AlphaFoldDB" id="A0A8H7T3W1"/>
<evidence type="ECO:0000256" key="5">
    <source>
        <dbReference type="SAM" id="SignalP"/>
    </source>
</evidence>
<dbReference type="SUPFAM" id="SSF103473">
    <property type="entry name" value="MFS general substrate transporter"/>
    <property type="match status" value="1"/>
</dbReference>
<evidence type="ECO:0000259" key="6">
    <source>
        <dbReference type="PROSITE" id="PS50850"/>
    </source>
</evidence>
<feature type="domain" description="Major facilitator superfamily (MFS) profile" evidence="6">
    <location>
        <begin position="384"/>
        <end position="449"/>
    </location>
</feature>
<accession>A0A8H7T3W1</accession>
<dbReference type="GO" id="GO:0016020">
    <property type="term" value="C:membrane"/>
    <property type="evidence" value="ECO:0007669"/>
    <property type="project" value="UniProtKB-SubCell"/>
</dbReference>
<dbReference type="EMBL" id="JAFJYH010000432">
    <property type="protein sequence ID" value="KAG4411857.1"/>
    <property type="molecule type" value="Genomic_DNA"/>
</dbReference>
<dbReference type="GO" id="GO:0019748">
    <property type="term" value="P:secondary metabolic process"/>
    <property type="evidence" value="ECO:0007669"/>
    <property type="project" value="TreeGrafter"/>
</dbReference>
<evidence type="ECO:0000313" key="8">
    <source>
        <dbReference type="Proteomes" id="UP000664132"/>
    </source>
</evidence>
<keyword evidence="8" id="KW-1185">Reference proteome</keyword>
<evidence type="ECO:0000256" key="4">
    <source>
        <dbReference type="RuleBase" id="RU366045"/>
    </source>
</evidence>
<feature type="signal peptide" evidence="5">
    <location>
        <begin position="1"/>
        <end position="34"/>
    </location>
</feature>
<dbReference type="Pfam" id="PF04909">
    <property type="entry name" value="Amidohydro_2"/>
    <property type="match status" value="1"/>
</dbReference>
<keyword evidence="2 4" id="KW-0210">Decarboxylase</keyword>
<proteinExistence type="inferred from homology"/>
<evidence type="ECO:0000256" key="2">
    <source>
        <dbReference type="ARBA" id="ARBA00022793"/>
    </source>
</evidence>
<dbReference type="InterPro" id="IPR032465">
    <property type="entry name" value="ACMSD"/>
</dbReference>
<dbReference type="PANTHER" id="PTHR21240">
    <property type="entry name" value="2-AMINO-3-CARBOXYLMUCONATE-6-SEMIALDEHYDE DECARBOXYLASE"/>
    <property type="match status" value="1"/>
</dbReference>